<dbReference type="EMBL" id="BJNG01000014">
    <property type="protein sequence ID" value="GEC19148.1"/>
    <property type="molecule type" value="Genomic_DNA"/>
</dbReference>
<reference evidence="2 3" key="1">
    <citation type="submission" date="2019-06" db="EMBL/GenBank/DDBJ databases">
        <title>Whole genome shotgun sequence of Pseudonocardia hydrocarbonoxydans NBRC 14498.</title>
        <authorList>
            <person name="Hosoyama A."/>
            <person name="Uohara A."/>
            <person name="Ohji S."/>
            <person name="Ichikawa N."/>
        </authorList>
    </citation>
    <scope>NUCLEOTIDE SEQUENCE [LARGE SCALE GENOMIC DNA]</scope>
    <source>
        <strain evidence="2 3">NBRC 14498</strain>
    </source>
</reference>
<proteinExistence type="predicted"/>
<evidence type="ECO:0000259" key="1">
    <source>
        <dbReference type="Pfam" id="PF09130"/>
    </source>
</evidence>
<accession>A0A4Y3WKV7</accession>
<dbReference type="SUPFAM" id="SSF48179">
    <property type="entry name" value="6-phosphogluconate dehydrogenase C-terminal domain-like"/>
    <property type="match status" value="1"/>
</dbReference>
<dbReference type="SUPFAM" id="SSF51735">
    <property type="entry name" value="NAD(P)-binding Rossmann-fold domains"/>
    <property type="match status" value="1"/>
</dbReference>
<dbReference type="Gene3D" id="1.10.1040.10">
    <property type="entry name" value="N-(1-d-carboxylethyl)-l-norvaline Dehydrogenase, domain 2"/>
    <property type="match status" value="1"/>
</dbReference>
<feature type="domain" description="Phosphogluconate dehydrogenase NAD-binding putative C-terminal" evidence="1">
    <location>
        <begin position="176"/>
        <end position="242"/>
    </location>
</feature>
<dbReference type="AlphaFoldDB" id="A0A4Y3WKV7"/>
<sequence>MGVVVAAALRAGGSRVSWSPEGRGPATRDRAERAGLVAVDDPAALAAVDVVFSVCPPAAAEAVAGQVAALGFAGLFVDANAVSPARLGRITELVSATGARVVDGSLFGPRWAGDRTRLYLAGHPADRDLVAGLFAGTDVVPVAMDGGAGSASALKMSHTTFQKSARALAALAHAMAAGAGVSEHLRSEAEGMESPLGQPGTLPVVAAKAWRWAPEMREAADSLAAHGLPPGLATAAGEVLALWEADRDATGLSVDDVLARLRSTGPRQPTGSAPP</sequence>
<comment type="caution">
    <text evidence="2">The sequence shown here is derived from an EMBL/GenBank/DDBJ whole genome shotgun (WGS) entry which is preliminary data.</text>
</comment>
<name>A0A4Y3WKV7_9PSEU</name>
<dbReference type="Pfam" id="PF09130">
    <property type="entry name" value="DUF1932"/>
    <property type="match status" value="1"/>
</dbReference>
<dbReference type="InterPro" id="IPR008927">
    <property type="entry name" value="6-PGluconate_DH-like_C_sf"/>
</dbReference>
<dbReference type="InterPro" id="IPR013328">
    <property type="entry name" value="6PGD_dom2"/>
</dbReference>
<dbReference type="InterPro" id="IPR015814">
    <property type="entry name" value="Pgluconate_DH_NAD-bd_C"/>
</dbReference>
<dbReference type="Gene3D" id="3.40.50.720">
    <property type="entry name" value="NAD(P)-binding Rossmann-like Domain"/>
    <property type="match status" value="1"/>
</dbReference>
<dbReference type="InterPro" id="IPR036291">
    <property type="entry name" value="NAD(P)-bd_dom_sf"/>
</dbReference>
<dbReference type="OrthoDB" id="1271986at2"/>
<evidence type="ECO:0000313" key="2">
    <source>
        <dbReference type="EMBL" id="GEC19148.1"/>
    </source>
</evidence>
<organism evidence="2 3">
    <name type="scientific">Pseudonocardia hydrocarbonoxydans</name>
    <dbReference type="NCBI Taxonomy" id="76726"/>
    <lineage>
        <taxon>Bacteria</taxon>
        <taxon>Bacillati</taxon>
        <taxon>Actinomycetota</taxon>
        <taxon>Actinomycetes</taxon>
        <taxon>Pseudonocardiales</taxon>
        <taxon>Pseudonocardiaceae</taxon>
        <taxon>Pseudonocardia</taxon>
    </lineage>
</organism>
<evidence type="ECO:0000313" key="3">
    <source>
        <dbReference type="Proteomes" id="UP000320338"/>
    </source>
</evidence>
<gene>
    <name evidence="2" type="ORF">PHY01_14310</name>
</gene>
<dbReference type="Proteomes" id="UP000320338">
    <property type="component" value="Unassembled WGS sequence"/>
</dbReference>
<protein>
    <submittedName>
        <fullName evidence="2">6-phosphogluconate dehydrogenase</fullName>
    </submittedName>
</protein>
<keyword evidence="3" id="KW-1185">Reference proteome</keyword>